<dbReference type="EMBL" id="CM029039">
    <property type="protein sequence ID" value="KAG2644638.1"/>
    <property type="molecule type" value="Genomic_DNA"/>
</dbReference>
<dbReference type="PANTHER" id="PTHR47165">
    <property type="entry name" value="OS03G0429900 PROTEIN"/>
    <property type="match status" value="1"/>
</dbReference>
<keyword evidence="4" id="KW-1185">Reference proteome</keyword>
<reference evidence="3" key="1">
    <citation type="submission" date="2020-05" db="EMBL/GenBank/DDBJ databases">
        <title>WGS assembly of Panicum virgatum.</title>
        <authorList>
            <person name="Lovell J.T."/>
            <person name="Jenkins J."/>
            <person name="Shu S."/>
            <person name="Juenger T.E."/>
            <person name="Schmutz J."/>
        </authorList>
    </citation>
    <scope>NUCLEOTIDE SEQUENCE</scope>
    <source>
        <strain evidence="3">AP13</strain>
    </source>
</reference>
<sequence length="163" mass="18592">MPIEGPYMLELTCHTKINPTTSTATFPNYIYKLTPFQDLPPYIGDTKKFLDVIGILIQVAEPEWVFFSNQKKPNLRRDLLIKDENGLELKVALWGQKARQFNINTINSETESATIVILFVGCLMKIYQGQPYLGGHSACHWYFNPNIPEAQMLQNRKVAVSAQ</sequence>
<dbReference type="CDD" id="cd04481">
    <property type="entry name" value="RPA1_DBD_B_like"/>
    <property type="match status" value="1"/>
</dbReference>
<dbReference type="Pfam" id="PF16900">
    <property type="entry name" value="REPA_OB_2"/>
    <property type="match status" value="1"/>
</dbReference>
<protein>
    <recommendedName>
        <fullName evidence="2">Replication protein A OB domain-containing protein</fullName>
    </recommendedName>
</protein>
<evidence type="ECO:0000313" key="3">
    <source>
        <dbReference type="EMBL" id="KAG2644638.1"/>
    </source>
</evidence>
<gene>
    <name evidence="3" type="ORF">PVAP13_2KG375621</name>
</gene>
<evidence type="ECO:0000259" key="2">
    <source>
        <dbReference type="Pfam" id="PF16900"/>
    </source>
</evidence>
<keyword evidence="1" id="KW-0238">DNA-binding</keyword>
<dbReference type="Proteomes" id="UP000823388">
    <property type="component" value="Chromosome 2K"/>
</dbReference>
<organism evidence="3 4">
    <name type="scientific">Panicum virgatum</name>
    <name type="common">Blackwell switchgrass</name>
    <dbReference type="NCBI Taxonomy" id="38727"/>
    <lineage>
        <taxon>Eukaryota</taxon>
        <taxon>Viridiplantae</taxon>
        <taxon>Streptophyta</taxon>
        <taxon>Embryophyta</taxon>
        <taxon>Tracheophyta</taxon>
        <taxon>Spermatophyta</taxon>
        <taxon>Magnoliopsida</taxon>
        <taxon>Liliopsida</taxon>
        <taxon>Poales</taxon>
        <taxon>Poaceae</taxon>
        <taxon>PACMAD clade</taxon>
        <taxon>Panicoideae</taxon>
        <taxon>Panicodae</taxon>
        <taxon>Paniceae</taxon>
        <taxon>Panicinae</taxon>
        <taxon>Panicum</taxon>
        <taxon>Panicum sect. Hiantes</taxon>
    </lineage>
</organism>
<name>A0A8T0WBQ6_PANVG</name>
<proteinExistence type="predicted"/>
<evidence type="ECO:0000256" key="1">
    <source>
        <dbReference type="ARBA" id="ARBA00023125"/>
    </source>
</evidence>
<dbReference type="AlphaFoldDB" id="A0A8T0WBQ6"/>
<dbReference type="GO" id="GO:0003677">
    <property type="term" value="F:DNA binding"/>
    <property type="evidence" value="ECO:0007669"/>
    <property type="project" value="UniProtKB-KW"/>
</dbReference>
<evidence type="ECO:0000313" key="4">
    <source>
        <dbReference type="Proteomes" id="UP000823388"/>
    </source>
</evidence>
<dbReference type="PANTHER" id="PTHR47165:SF3">
    <property type="entry name" value="RETROTRANSPOSON-LIKE PROTEIN"/>
    <property type="match status" value="1"/>
</dbReference>
<dbReference type="InterPro" id="IPR031657">
    <property type="entry name" value="REPA_OB_2"/>
</dbReference>
<feature type="domain" description="Replication protein A OB" evidence="2">
    <location>
        <begin position="47"/>
        <end position="128"/>
    </location>
</feature>
<dbReference type="InterPro" id="IPR012340">
    <property type="entry name" value="NA-bd_OB-fold"/>
</dbReference>
<accession>A0A8T0WBQ6</accession>
<comment type="caution">
    <text evidence="3">The sequence shown here is derived from an EMBL/GenBank/DDBJ whole genome shotgun (WGS) entry which is preliminary data.</text>
</comment>
<dbReference type="Gene3D" id="2.40.50.140">
    <property type="entry name" value="Nucleic acid-binding proteins"/>
    <property type="match status" value="1"/>
</dbReference>
<dbReference type="SUPFAM" id="SSF50249">
    <property type="entry name" value="Nucleic acid-binding proteins"/>
    <property type="match status" value="1"/>
</dbReference>